<dbReference type="EMBL" id="QCXX01000001">
    <property type="protein sequence ID" value="PUV25814.1"/>
    <property type="molecule type" value="Genomic_DNA"/>
</dbReference>
<name>A0A363NYC4_9SPHI</name>
<comment type="caution">
    <text evidence="2">The sequence shown here is derived from an EMBL/GenBank/DDBJ whole genome shotgun (WGS) entry which is preliminary data.</text>
</comment>
<proteinExistence type="predicted"/>
<keyword evidence="1" id="KW-0732">Signal</keyword>
<dbReference type="Proteomes" id="UP000250831">
    <property type="component" value="Unassembled WGS sequence"/>
</dbReference>
<feature type="chain" id="PRO_5016620093" evidence="1">
    <location>
        <begin position="27"/>
        <end position="261"/>
    </location>
</feature>
<accession>A0A363NYC4</accession>
<dbReference type="PROSITE" id="PS51257">
    <property type="entry name" value="PROKAR_LIPOPROTEIN"/>
    <property type="match status" value="1"/>
</dbReference>
<evidence type="ECO:0000313" key="3">
    <source>
        <dbReference type="Proteomes" id="UP000250831"/>
    </source>
</evidence>
<sequence length="261" mass="29837">MKLFSSIHKSLLFSLLLLTLLYSCQSQDPDVVFLDKLDKSFDVSKFYAPKIKKTESILASDVNNMDKKALKEVFETAMFKKDTMAIFDSEGSLPTPFYVESTSGWGTRKLKPKKYYGYRYTTVSYNEEKDTLAMLNGVAFPSLAMGENNGGKFAYLSASKTSKNMADFQNLQNFLQKSYTPLNLSKEAGFGVKGWESPDFYYFLTKKDRTEEQIFSFGESEDEGPTTTAISDILLEIFSKEYIQDMRKEQVYLKDYIPVVK</sequence>
<gene>
    <name evidence="2" type="ORF">DCO56_02235</name>
</gene>
<dbReference type="RefSeq" id="WP_108632121.1">
    <property type="nucleotide sequence ID" value="NZ_QCXX01000001.1"/>
</dbReference>
<organism evidence="2 3">
    <name type="scientific">Sphingobacterium athyrii</name>
    <dbReference type="NCBI Taxonomy" id="2152717"/>
    <lineage>
        <taxon>Bacteria</taxon>
        <taxon>Pseudomonadati</taxon>
        <taxon>Bacteroidota</taxon>
        <taxon>Sphingobacteriia</taxon>
        <taxon>Sphingobacteriales</taxon>
        <taxon>Sphingobacteriaceae</taxon>
        <taxon>Sphingobacterium</taxon>
    </lineage>
</organism>
<evidence type="ECO:0000313" key="2">
    <source>
        <dbReference type="EMBL" id="PUV25814.1"/>
    </source>
</evidence>
<protein>
    <submittedName>
        <fullName evidence="2">Uncharacterized protein</fullName>
    </submittedName>
</protein>
<reference evidence="2 3" key="1">
    <citation type="submission" date="2018-04" db="EMBL/GenBank/DDBJ databases">
        <title>Sphingobacterium sp. M46 Genome.</title>
        <authorList>
            <person name="Cheng J."/>
            <person name="Li Y."/>
        </authorList>
    </citation>
    <scope>NUCLEOTIDE SEQUENCE [LARGE SCALE GENOMIC DNA]</scope>
    <source>
        <strain evidence="2 3">M46</strain>
    </source>
</reference>
<keyword evidence="3" id="KW-1185">Reference proteome</keyword>
<dbReference type="AlphaFoldDB" id="A0A363NYC4"/>
<evidence type="ECO:0000256" key="1">
    <source>
        <dbReference type="SAM" id="SignalP"/>
    </source>
</evidence>
<feature type="signal peptide" evidence="1">
    <location>
        <begin position="1"/>
        <end position="26"/>
    </location>
</feature>